<sequence>MTHPKTRRIRIKMCGTTRVKDALFAAELGVDALGFIFVKKSKRYVTREKAAEIIDSLPIFVDRVGVFVNSCVDEVVTCATQAGLSCIQLHGEESADYCRRLRQALPSCRIIKAFRVGVQSRAEEFSPYNDCVEGFLLDTYVAGTSGGTGKVFDWSIIDGLKLQLPFLLAGGLTPDNVVAALKAVTPYGLDVNSGVEILPGIKDLQKLELFFQRAAGGR</sequence>
<dbReference type="UniPathway" id="UPA00035">
    <property type="reaction ID" value="UER00042"/>
</dbReference>
<evidence type="ECO:0000256" key="2">
    <source>
        <dbReference type="ARBA" id="ARBA00004664"/>
    </source>
</evidence>
<dbReference type="InterPro" id="IPR044643">
    <property type="entry name" value="TrpF_fam"/>
</dbReference>
<dbReference type="CDD" id="cd00405">
    <property type="entry name" value="PRAI"/>
    <property type="match status" value="1"/>
</dbReference>
<accession>A0A1H0U6N9</accession>
<keyword evidence="7 10" id="KW-0822">Tryptophan biosynthesis</keyword>
<evidence type="ECO:0000256" key="5">
    <source>
        <dbReference type="ARBA" id="ARBA00022272"/>
    </source>
</evidence>
<evidence type="ECO:0000256" key="6">
    <source>
        <dbReference type="ARBA" id="ARBA00022605"/>
    </source>
</evidence>
<dbReference type="AlphaFoldDB" id="A0A1H0U6N9"/>
<protein>
    <recommendedName>
        <fullName evidence="5 10">N-(5'-phosphoribosyl)anthranilate isomerase</fullName>
        <shortName evidence="10">PRAI</shortName>
        <ecNumber evidence="4 10">5.3.1.24</ecNumber>
    </recommendedName>
</protein>
<comment type="catalytic activity">
    <reaction evidence="1 10">
        <text>N-(5-phospho-beta-D-ribosyl)anthranilate = 1-(2-carboxyphenylamino)-1-deoxy-D-ribulose 5-phosphate</text>
        <dbReference type="Rhea" id="RHEA:21540"/>
        <dbReference type="ChEBI" id="CHEBI:18277"/>
        <dbReference type="ChEBI" id="CHEBI:58613"/>
        <dbReference type="EC" id="5.3.1.24"/>
    </reaction>
</comment>
<keyword evidence="8 10" id="KW-0057">Aromatic amino acid biosynthesis</keyword>
<evidence type="ECO:0000256" key="7">
    <source>
        <dbReference type="ARBA" id="ARBA00022822"/>
    </source>
</evidence>
<evidence type="ECO:0000256" key="8">
    <source>
        <dbReference type="ARBA" id="ARBA00023141"/>
    </source>
</evidence>
<evidence type="ECO:0000313" key="12">
    <source>
        <dbReference type="EMBL" id="SDP61496.1"/>
    </source>
</evidence>
<dbReference type="InterPro" id="IPR013785">
    <property type="entry name" value="Aldolase_TIM"/>
</dbReference>
<evidence type="ECO:0000256" key="4">
    <source>
        <dbReference type="ARBA" id="ARBA00012572"/>
    </source>
</evidence>
<dbReference type="EMBL" id="FNJI01000029">
    <property type="protein sequence ID" value="SDP61496.1"/>
    <property type="molecule type" value="Genomic_DNA"/>
</dbReference>
<comment type="similarity">
    <text evidence="3 10">Belongs to the TrpF family.</text>
</comment>
<dbReference type="Pfam" id="PF00697">
    <property type="entry name" value="PRAI"/>
    <property type="match status" value="1"/>
</dbReference>
<feature type="domain" description="N-(5'phosphoribosyl) anthranilate isomerase (PRAI)" evidence="11">
    <location>
        <begin position="12"/>
        <end position="212"/>
    </location>
</feature>
<organism evidence="12 13">
    <name type="scientific">Desulforhopalus singaporensis</name>
    <dbReference type="NCBI Taxonomy" id="91360"/>
    <lineage>
        <taxon>Bacteria</taxon>
        <taxon>Pseudomonadati</taxon>
        <taxon>Thermodesulfobacteriota</taxon>
        <taxon>Desulfobulbia</taxon>
        <taxon>Desulfobulbales</taxon>
        <taxon>Desulfocapsaceae</taxon>
        <taxon>Desulforhopalus</taxon>
    </lineage>
</organism>
<evidence type="ECO:0000259" key="11">
    <source>
        <dbReference type="Pfam" id="PF00697"/>
    </source>
</evidence>
<dbReference type="STRING" id="91360.SAMN05660330_03392"/>
<dbReference type="HAMAP" id="MF_00135">
    <property type="entry name" value="PRAI"/>
    <property type="match status" value="1"/>
</dbReference>
<dbReference type="PANTHER" id="PTHR42894:SF1">
    <property type="entry name" value="N-(5'-PHOSPHORIBOSYL)ANTHRANILATE ISOMERASE"/>
    <property type="match status" value="1"/>
</dbReference>
<name>A0A1H0U6N9_9BACT</name>
<dbReference type="SUPFAM" id="SSF51366">
    <property type="entry name" value="Ribulose-phoshate binding barrel"/>
    <property type="match status" value="1"/>
</dbReference>
<evidence type="ECO:0000256" key="10">
    <source>
        <dbReference type="HAMAP-Rule" id="MF_00135"/>
    </source>
</evidence>
<keyword evidence="9 10" id="KW-0413">Isomerase</keyword>
<evidence type="ECO:0000256" key="1">
    <source>
        <dbReference type="ARBA" id="ARBA00001164"/>
    </source>
</evidence>
<comment type="pathway">
    <text evidence="2 10">Amino-acid biosynthesis; L-tryptophan biosynthesis; L-tryptophan from chorismate: step 3/5.</text>
</comment>
<dbReference type="EC" id="5.3.1.24" evidence="4 10"/>
<dbReference type="Gene3D" id="3.20.20.70">
    <property type="entry name" value="Aldolase class I"/>
    <property type="match status" value="1"/>
</dbReference>
<evidence type="ECO:0000256" key="3">
    <source>
        <dbReference type="ARBA" id="ARBA00007571"/>
    </source>
</evidence>
<dbReference type="FunFam" id="3.20.20.70:FF:000075">
    <property type="entry name" value="Tryptophan biosynthesis protein TRP1"/>
    <property type="match status" value="1"/>
</dbReference>
<proteinExistence type="inferred from homology"/>
<evidence type="ECO:0000256" key="9">
    <source>
        <dbReference type="ARBA" id="ARBA00023235"/>
    </source>
</evidence>
<dbReference type="InterPro" id="IPR001240">
    <property type="entry name" value="PRAI_dom"/>
</dbReference>
<gene>
    <name evidence="10" type="primary">trpF</name>
    <name evidence="12" type="ORF">SAMN05660330_03392</name>
</gene>
<dbReference type="GO" id="GO:0000162">
    <property type="term" value="P:L-tryptophan biosynthetic process"/>
    <property type="evidence" value="ECO:0007669"/>
    <property type="project" value="UniProtKB-UniRule"/>
</dbReference>
<dbReference type="GO" id="GO:0004640">
    <property type="term" value="F:phosphoribosylanthranilate isomerase activity"/>
    <property type="evidence" value="ECO:0007669"/>
    <property type="project" value="UniProtKB-UniRule"/>
</dbReference>
<dbReference type="RefSeq" id="WP_092224976.1">
    <property type="nucleotide sequence ID" value="NZ_FNJI01000029.1"/>
</dbReference>
<reference evidence="12 13" key="1">
    <citation type="submission" date="2016-10" db="EMBL/GenBank/DDBJ databases">
        <authorList>
            <person name="de Groot N.N."/>
        </authorList>
    </citation>
    <scope>NUCLEOTIDE SEQUENCE [LARGE SCALE GENOMIC DNA]</scope>
    <source>
        <strain evidence="12 13">DSM 12130</strain>
    </source>
</reference>
<dbReference type="NCBIfam" id="NF002298">
    <property type="entry name" value="PRK01222.1-4"/>
    <property type="match status" value="1"/>
</dbReference>
<evidence type="ECO:0000313" key="13">
    <source>
        <dbReference type="Proteomes" id="UP000199073"/>
    </source>
</evidence>
<dbReference type="InterPro" id="IPR011060">
    <property type="entry name" value="RibuloseP-bd_barrel"/>
</dbReference>
<keyword evidence="6 10" id="KW-0028">Amino-acid biosynthesis</keyword>
<keyword evidence="13" id="KW-1185">Reference proteome</keyword>
<dbReference type="PANTHER" id="PTHR42894">
    <property type="entry name" value="N-(5'-PHOSPHORIBOSYL)ANTHRANILATE ISOMERASE"/>
    <property type="match status" value="1"/>
</dbReference>
<dbReference type="Proteomes" id="UP000199073">
    <property type="component" value="Unassembled WGS sequence"/>
</dbReference>
<dbReference type="OrthoDB" id="9796196at2"/>